<protein>
    <submittedName>
        <fullName evidence="1">Uncharacterized protein</fullName>
    </submittedName>
</protein>
<dbReference type="AlphaFoldDB" id="A0A8E2EEL5"/>
<evidence type="ECO:0000313" key="2">
    <source>
        <dbReference type="Proteomes" id="UP000250266"/>
    </source>
</evidence>
<name>A0A8E2EEL5_9PEZI</name>
<dbReference type="EMBL" id="KV744885">
    <property type="protein sequence ID" value="OCK82542.1"/>
    <property type="molecule type" value="Genomic_DNA"/>
</dbReference>
<accession>A0A8E2EEL5</accession>
<proteinExistence type="predicted"/>
<dbReference type="Proteomes" id="UP000250266">
    <property type="component" value="Unassembled WGS sequence"/>
</dbReference>
<keyword evidence="2" id="KW-1185">Reference proteome</keyword>
<evidence type="ECO:0000313" key="1">
    <source>
        <dbReference type="EMBL" id="OCK82542.1"/>
    </source>
</evidence>
<reference evidence="1 2" key="1">
    <citation type="journal article" date="2016" name="Nat. Commun.">
        <title>Ectomycorrhizal ecology is imprinted in the genome of the dominant symbiotic fungus Cenococcum geophilum.</title>
        <authorList>
            <consortium name="DOE Joint Genome Institute"/>
            <person name="Peter M."/>
            <person name="Kohler A."/>
            <person name="Ohm R.A."/>
            <person name="Kuo A."/>
            <person name="Krutzmann J."/>
            <person name="Morin E."/>
            <person name="Arend M."/>
            <person name="Barry K.W."/>
            <person name="Binder M."/>
            <person name="Choi C."/>
            <person name="Clum A."/>
            <person name="Copeland A."/>
            <person name="Grisel N."/>
            <person name="Haridas S."/>
            <person name="Kipfer T."/>
            <person name="LaButti K."/>
            <person name="Lindquist E."/>
            <person name="Lipzen A."/>
            <person name="Maire R."/>
            <person name="Meier B."/>
            <person name="Mihaltcheva S."/>
            <person name="Molinier V."/>
            <person name="Murat C."/>
            <person name="Poggeler S."/>
            <person name="Quandt C.A."/>
            <person name="Sperisen C."/>
            <person name="Tritt A."/>
            <person name="Tisserant E."/>
            <person name="Crous P.W."/>
            <person name="Henrissat B."/>
            <person name="Nehls U."/>
            <person name="Egli S."/>
            <person name="Spatafora J.W."/>
            <person name="Grigoriev I.V."/>
            <person name="Martin F.M."/>
        </authorList>
    </citation>
    <scope>NUCLEOTIDE SEQUENCE [LARGE SCALE GENOMIC DNA]</scope>
    <source>
        <strain evidence="1 2">CBS 459.81</strain>
    </source>
</reference>
<dbReference type="PROSITE" id="PS51257">
    <property type="entry name" value="PROKAR_LIPOPROTEIN"/>
    <property type="match status" value="1"/>
</dbReference>
<organism evidence="1 2">
    <name type="scientific">Lepidopterella palustris CBS 459.81</name>
    <dbReference type="NCBI Taxonomy" id="1314670"/>
    <lineage>
        <taxon>Eukaryota</taxon>
        <taxon>Fungi</taxon>
        <taxon>Dikarya</taxon>
        <taxon>Ascomycota</taxon>
        <taxon>Pezizomycotina</taxon>
        <taxon>Dothideomycetes</taxon>
        <taxon>Pleosporomycetidae</taxon>
        <taxon>Mytilinidiales</taxon>
        <taxon>Argynnaceae</taxon>
        <taxon>Lepidopterella</taxon>
    </lineage>
</organism>
<sequence>MIRSCTAGTLNISSSCTGASSVKATSSDSLIARGPITPGTSATLSSRTTPLRSPTLYGLSFCVGAAGSTGGERVARTFGAGQVSASAGGVKLTVNISWPPTRVCSRATSRSLTLCSYASRKSRLLRCLKMTKKRAMAIRPAMGRMIENHMGPVEGLPDACGAEEAIWALLLWRMDWVVLDLVARVSGEGIFETMVGMVCGFRVLADCSIL</sequence>
<gene>
    <name evidence="1" type="ORF">K432DRAFT_219736</name>
</gene>